<dbReference type="Gene3D" id="3.40.1110.10">
    <property type="entry name" value="Calcium-transporting ATPase, cytoplasmic domain N"/>
    <property type="match status" value="1"/>
</dbReference>
<protein>
    <submittedName>
        <fullName evidence="1">Uncharacterized protein</fullName>
    </submittedName>
</protein>
<dbReference type="GO" id="GO:0006890">
    <property type="term" value="P:retrograde vesicle-mediated transport, Golgi to endoplasmic reticulum"/>
    <property type="evidence" value="ECO:0007669"/>
    <property type="project" value="TreeGrafter"/>
</dbReference>
<dbReference type="PANTHER" id="PTHR24092">
    <property type="entry name" value="PROBABLE PHOSPHOLIPID-TRANSPORTING ATPASE"/>
    <property type="match status" value="1"/>
</dbReference>
<dbReference type="InterPro" id="IPR023299">
    <property type="entry name" value="ATPase_P-typ_cyto_dom_N"/>
</dbReference>
<dbReference type="GO" id="GO:0000166">
    <property type="term" value="F:nucleotide binding"/>
    <property type="evidence" value="ECO:0007669"/>
    <property type="project" value="InterPro"/>
</dbReference>
<feature type="non-terminal residue" evidence="1">
    <location>
        <position position="67"/>
    </location>
</feature>
<name>A0A821TKM5_9BILA</name>
<dbReference type="Proteomes" id="UP000663873">
    <property type="component" value="Unassembled WGS sequence"/>
</dbReference>
<organism evidence="1 2">
    <name type="scientific">Rotaria socialis</name>
    <dbReference type="NCBI Taxonomy" id="392032"/>
    <lineage>
        <taxon>Eukaryota</taxon>
        <taxon>Metazoa</taxon>
        <taxon>Spiralia</taxon>
        <taxon>Gnathifera</taxon>
        <taxon>Rotifera</taxon>
        <taxon>Eurotatoria</taxon>
        <taxon>Bdelloidea</taxon>
        <taxon>Philodinida</taxon>
        <taxon>Philodinidae</taxon>
        <taxon>Rotaria</taxon>
    </lineage>
</organism>
<dbReference type="SUPFAM" id="SSF81660">
    <property type="entry name" value="Metal cation-transporting ATPase, ATP-binding domain N"/>
    <property type="match status" value="1"/>
</dbReference>
<dbReference type="GO" id="GO:0005802">
    <property type="term" value="C:trans-Golgi network"/>
    <property type="evidence" value="ECO:0007669"/>
    <property type="project" value="TreeGrafter"/>
</dbReference>
<dbReference type="AlphaFoldDB" id="A0A821TKM5"/>
<dbReference type="EMBL" id="CAJOBP010069541">
    <property type="protein sequence ID" value="CAF4878144.1"/>
    <property type="molecule type" value="Genomic_DNA"/>
</dbReference>
<dbReference type="GO" id="GO:0006897">
    <property type="term" value="P:endocytosis"/>
    <property type="evidence" value="ECO:0007669"/>
    <property type="project" value="TreeGrafter"/>
</dbReference>
<comment type="caution">
    <text evidence="1">The sequence shown here is derived from an EMBL/GenBank/DDBJ whole genome shotgun (WGS) entry which is preliminary data.</text>
</comment>
<evidence type="ECO:0000313" key="2">
    <source>
        <dbReference type="Proteomes" id="UP000663873"/>
    </source>
</evidence>
<accession>A0A821TKM5</accession>
<dbReference type="PANTHER" id="PTHR24092:SF5">
    <property type="entry name" value="PHOSPHOLIPID-TRANSPORTING ATPASE"/>
    <property type="match status" value="1"/>
</dbReference>
<keyword evidence="2" id="KW-1185">Reference proteome</keyword>
<dbReference type="GO" id="GO:0005886">
    <property type="term" value="C:plasma membrane"/>
    <property type="evidence" value="ECO:0007669"/>
    <property type="project" value="TreeGrafter"/>
</dbReference>
<proteinExistence type="predicted"/>
<evidence type="ECO:0000313" key="1">
    <source>
        <dbReference type="EMBL" id="CAF4878144.1"/>
    </source>
</evidence>
<dbReference type="GO" id="GO:0045332">
    <property type="term" value="P:phospholipid translocation"/>
    <property type="evidence" value="ECO:0007669"/>
    <property type="project" value="TreeGrafter"/>
</dbReference>
<dbReference type="GO" id="GO:0140326">
    <property type="term" value="F:ATPase-coupled intramembrane lipid transporter activity"/>
    <property type="evidence" value="ECO:0007669"/>
    <property type="project" value="TreeGrafter"/>
</dbReference>
<dbReference type="GO" id="GO:0005768">
    <property type="term" value="C:endosome"/>
    <property type="evidence" value="ECO:0007669"/>
    <property type="project" value="TreeGrafter"/>
</dbReference>
<gene>
    <name evidence="1" type="ORF">UJA718_LOCUS44574</name>
</gene>
<reference evidence="1" key="1">
    <citation type="submission" date="2021-02" db="EMBL/GenBank/DDBJ databases">
        <authorList>
            <person name="Nowell W R."/>
        </authorList>
    </citation>
    <scope>NUCLEOTIDE SEQUENCE</scope>
</reference>
<sequence>MGIIVRDENTNEIIFYLKGADTVMQNIVQYNDWLQEESSNMAREGLRTLVIAKKLLTQEKYQEFEQK</sequence>